<evidence type="ECO:0000256" key="6">
    <source>
        <dbReference type="ARBA" id="ARBA00022918"/>
    </source>
</evidence>
<keyword evidence="2" id="KW-0548">Nucleotidyltransferase</keyword>
<feature type="domain" description="Reverse transcriptase RNase H-like" evidence="7">
    <location>
        <begin position="55"/>
        <end position="118"/>
    </location>
</feature>
<evidence type="ECO:0000256" key="5">
    <source>
        <dbReference type="ARBA" id="ARBA00022801"/>
    </source>
</evidence>
<evidence type="ECO:0000256" key="3">
    <source>
        <dbReference type="ARBA" id="ARBA00022722"/>
    </source>
</evidence>
<dbReference type="Pfam" id="PF17917">
    <property type="entry name" value="RT_RNaseH"/>
    <property type="match status" value="1"/>
</dbReference>
<dbReference type="GO" id="GO:0004519">
    <property type="term" value="F:endonuclease activity"/>
    <property type="evidence" value="ECO:0007669"/>
    <property type="project" value="UniProtKB-KW"/>
</dbReference>
<dbReference type="InterPro" id="IPR043502">
    <property type="entry name" value="DNA/RNA_pol_sf"/>
</dbReference>
<proteinExistence type="predicted"/>
<evidence type="ECO:0000256" key="2">
    <source>
        <dbReference type="ARBA" id="ARBA00022695"/>
    </source>
</evidence>
<protein>
    <submittedName>
        <fullName evidence="9">RT_RNaseH domain-containing protein</fullName>
    </submittedName>
</protein>
<dbReference type="WBParaSite" id="Hba_00162">
    <property type="protein sequence ID" value="Hba_00162"/>
    <property type="gene ID" value="Hba_00162"/>
</dbReference>
<evidence type="ECO:0000259" key="7">
    <source>
        <dbReference type="Pfam" id="PF17917"/>
    </source>
</evidence>
<reference evidence="9" key="1">
    <citation type="submission" date="2016-11" db="UniProtKB">
        <authorList>
            <consortium name="WormBaseParasite"/>
        </authorList>
    </citation>
    <scope>IDENTIFICATION</scope>
</reference>
<keyword evidence="1" id="KW-0808">Transferase</keyword>
<dbReference type="AlphaFoldDB" id="A0A1I7W6D9"/>
<accession>A0A1I7W6D9</accession>
<keyword evidence="4" id="KW-0255">Endonuclease</keyword>
<organism evidence="8 9">
    <name type="scientific">Heterorhabditis bacteriophora</name>
    <name type="common">Entomopathogenic nematode worm</name>
    <dbReference type="NCBI Taxonomy" id="37862"/>
    <lineage>
        <taxon>Eukaryota</taxon>
        <taxon>Metazoa</taxon>
        <taxon>Ecdysozoa</taxon>
        <taxon>Nematoda</taxon>
        <taxon>Chromadorea</taxon>
        <taxon>Rhabditida</taxon>
        <taxon>Rhabditina</taxon>
        <taxon>Rhabditomorpha</taxon>
        <taxon>Strongyloidea</taxon>
        <taxon>Heterorhabditidae</taxon>
        <taxon>Heterorhabditis</taxon>
    </lineage>
</organism>
<dbReference type="InterPro" id="IPR041373">
    <property type="entry name" value="RT_RNaseH"/>
</dbReference>
<sequence length="144" mass="17010">MVRTIEGVLVYSDGITVTSPDDRRLLKRLYAVPRRLKKFDVRVSPKNQLVEQFRKQADKHYKEVLNIIYGVEKFKHVLHGREYVLLTDHKPLLNNRKKMLPVVAVKILNRWALKLINYSYDNKRHSLGVLMGYPDHPTHRKLDP</sequence>
<dbReference type="PANTHER" id="PTHR37984:SF5">
    <property type="entry name" value="PROTEIN NYNRIN-LIKE"/>
    <property type="match status" value="1"/>
</dbReference>
<dbReference type="GO" id="GO:0016787">
    <property type="term" value="F:hydrolase activity"/>
    <property type="evidence" value="ECO:0007669"/>
    <property type="project" value="UniProtKB-KW"/>
</dbReference>
<keyword evidence="3" id="KW-0540">Nuclease</keyword>
<evidence type="ECO:0000313" key="8">
    <source>
        <dbReference type="Proteomes" id="UP000095283"/>
    </source>
</evidence>
<dbReference type="PANTHER" id="PTHR37984">
    <property type="entry name" value="PROTEIN CBG26694"/>
    <property type="match status" value="1"/>
</dbReference>
<name>A0A1I7W6D9_HETBA</name>
<keyword evidence="6" id="KW-0695">RNA-directed DNA polymerase</keyword>
<keyword evidence="8" id="KW-1185">Reference proteome</keyword>
<dbReference type="GO" id="GO:0003964">
    <property type="term" value="F:RNA-directed DNA polymerase activity"/>
    <property type="evidence" value="ECO:0007669"/>
    <property type="project" value="UniProtKB-KW"/>
</dbReference>
<dbReference type="InterPro" id="IPR050951">
    <property type="entry name" value="Retrovirus_Pol_polyprotein"/>
</dbReference>
<evidence type="ECO:0000256" key="4">
    <source>
        <dbReference type="ARBA" id="ARBA00022759"/>
    </source>
</evidence>
<dbReference type="SUPFAM" id="SSF56672">
    <property type="entry name" value="DNA/RNA polymerases"/>
    <property type="match status" value="1"/>
</dbReference>
<keyword evidence="5" id="KW-0378">Hydrolase</keyword>
<evidence type="ECO:0000256" key="1">
    <source>
        <dbReference type="ARBA" id="ARBA00022679"/>
    </source>
</evidence>
<dbReference type="Proteomes" id="UP000095283">
    <property type="component" value="Unplaced"/>
</dbReference>
<evidence type="ECO:0000313" key="9">
    <source>
        <dbReference type="WBParaSite" id="Hba_00162"/>
    </source>
</evidence>